<sequence length="225" mass="27009">MKIKEYIATFFPGLILRPSLYHQWDIGIHFELAAEGMYQFTDDGELNMNRFRCVYTQAISIFNELFGEKDEVYLVTNVYASKSSRKRGRPNIYDRFVKNKSLKFNVMLESLPYVFPDEDDANQYYTSRYSLKCRKYDLDYRRIAQAACNEDFPSLRPRFSAKYFLYYPDVFFVNATKNVILFIYDDRGCEVVATEKERIRPIYEKYRDLISEYDRERAERLFDDV</sequence>
<name>A0A419SP43_9BACL</name>
<dbReference type="AlphaFoldDB" id="A0A419SP43"/>
<reference evidence="2 3" key="1">
    <citation type="submission" date="2016-08" db="EMBL/GenBank/DDBJ databases">
        <title>Novel Firmicute Genomes.</title>
        <authorList>
            <person name="Poppleton D.I."/>
            <person name="Gribaldo S."/>
        </authorList>
    </citation>
    <scope>NUCLEOTIDE SEQUENCE [LARGE SCALE GENOMIC DNA]</scope>
    <source>
        <strain evidence="2 3">RAOx-1</strain>
    </source>
</reference>
<evidence type="ECO:0000313" key="3">
    <source>
        <dbReference type="Proteomes" id="UP000284219"/>
    </source>
</evidence>
<protein>
    <recommendedName>
        <fullName evidence="1">DUF3885 domain-containing protein</fullName>
    </recommendedName>
</protein>
<feature type="domain" description="DUF3885" evidence="1">
    <location>
        <begin position="3"/>
        <end position="214"/>
    </location>
</feature>
<dbReference type="Proteomes" id="UP000284219">
    <property type="component" value="Unassembled WGS sequence"/>
</dbReference>
<dbReference type="EMBL" id="MCHY01000006">
    <property type="protein sequence ID" value="RKD26068.1"/>
    <property type="molecule type" value="Genomic_DNA"/>
</dbReference>
<accession>A0A419SP43</accession>
<comment type="caution">
    <text evidence="2">The sequence shown here is derived from an EMBL/GenBank/DDBJ whole genome shotgun (WGS) entry which is preliminary data.</text>
</comment>
<dbReference type="Pfam" id="PF13021">
    <property type="entry name" value="DUF3885"/>
    <property type="match status" value="1"/>
</dbReference>
<dbReference type="InterPro" id="IPR024976">
    <property type="entry name" value="DUF3885"/>
</dbReference>
<evidence type="ECO:0000313" key="2">
    <source>
        <dbReference type="EMBL" id="RKD26068.1"/>
    </source>
</evidence>
<proteinExistence type="predicted"/>
<evidence type="ECO:0000259" key="1">
    <source>
        <dbReference type="Pfam" id="PF13021"/>
    </source>
</evidence>
<keyword evidence="3" id="KW-1185">Reference proteome</keyword>
<dbReference type="RefSeq" id="WP_425452714.1">
    <property type="nucleotide sequence ID" value="NZ_MCHY01000006.1"/>
</dbReference>
<gene>
    <name evidence="2" type="ORF">BEP19_03495</name>
</gene>
<organism evidence="2 3">
    <name type="scientific">Ammoniphilus oxalaticus</name>
    <dbReference type="NCBI Taxonomy" id="66863"/>
    <lineage>
        <taxon>Bacteria</taxon>
        <taxon>Bacillati</taxon>
        <taxon>Bacillota</taxon>
        <taxon>Bacilli</taxon>
        <taxon>Bacillales</taxon>
        <taxon>Paenibacillaceae</taxon>
        <taxon>Aneurinibacillus group</taxon>
        <taxon>Ammoniphilus</taxon>
    </lineage>
</organism>